<dbReference type="Proteomes" id="UP001597191">
    <property type="component" value="Unassembled WGS sequence"/>
</dbReference>
<accession>A0ABW4BLY3</accession>
<proteinExistence type="predicted"/>
<protein>
    <submittedName>
        <fullName evidence="1">Uncharacterized protein</fullName>
    </submittedName>
</protein>
<name>A0ABW4BLY3_9LACO</name>
<reference evidence="2" key="1">
    <citation type="journal article" date="2019" name="Int. J. Syst. Evol. Microbiol.">
        <title>The Global Catalogue of Microorganisms (GCM) 10K type strain sequencing project: providing services to taxonomists for standard genome sequencing and annotation.</title>
        <authorList>
            <consortium name="The Broad Institute Genomics Platform"/>
            <consortium name="The Broad Institute Genome Sequencing Center for Infectious Disease"/>
            <person name="Wu L."/>
            <person name="Ma J."/>
        </authorList>
    </citation>
    <scope>NUCLEOTIDE SEQUENCE [LARGE SCALE GENOMIC DNA]</scope>
    <source>
        <strain evidence="2">CCM 8937</strain>
    </source>
</reference>
<gene>
    <name evidence="1" type="ORF">ACFQ4R_03090</name>
</gene>
<evidence type="ECO:0000313" key="2">
    <source>
        <dbReference type="Proteomes" id="UP001597191"/>
    </source>
</evidence>
<keyword evidence="2" id="KW-1185">Reference proteome</keyword>
<comment type="caution">
    <text evidence="1">The sequence shown here is derived from an EMBL/GenBank/DDBJ whole genome shotgun (WGS) entry which is preliminary data.</text>
</comment>
<evidence type="ECO:0000313" key="1">
    <source>
        <dbReference type="EMBL" id="MFD1410600.1"/>
    </source>
</evidence>
<dbReference type="EMBL" id="JBHTOH010000018">
    <property type="protein sequence ID" value="MFD1410600.1"/>
    <property type="molecule type" value="Genomic_DNA"/>
</dbReference>
<organism evidence="1 2">
    <name type="scientific">Lapidilactobacillus gannanensis</name>
    <dbReference type="NCBI Taxonomy" id="2486002"/>
    <lineage>
        <taxon>Bacteria</taxon>
        <taxon>Bacillati</taxon>
        <taxon>Bacillota</taxon>
        <taxon>Bacilli</taxon>
        <taxon>Lactobacillales</taxon>
        <taxon>Lactobacillaceae</taxon>
        <taxon>Lapidilactobacillus</taxon>
    </lineage>
</organism>
<dbReference type="RefSeq" id="WP_125651307.1">
    <property type="nucleotide sequence ID" value="NZ_JBHTOH010000018.1"/>
</dbReference>
<sequence length="118" mass="13788">MIMDPLDNAEILAKLIDENAKTIRYNVISNRKNISEENKGIFNFLKVIIEAGEILYTDQQLNDDYALDRLMKRTQSLIHANEKKLSYETIAERCILVDDVYQEFISHSPYKIETNITF</sequence>